<feature type="transmembrane region" description="Helical" evidence="1">
    <location>
        <begin position="391"/>
        <end position="410"/>
    </location>
</feature>
<comment type="caution">
    <text evidence="2">The sequence shown here is derived from an EMBL/GenBank/DDBJ whole genome shotgun (WGS) entry which is preliminary data.</text>
</comment>
<feature type="transmembrane region" description="Helical" evidence="1">
    <location>
        <begin position="12"/>
        <end position="30"/>
    </location>
</feature>
<feature type="transmembrane region" description="Helical" evidence="1">
    <location>
        <begin position="187"/>
        <end position="217"/>
    </location>
</feature>
<feature type="transmembrane region" description="Helical" evidence="1">
    <location>
        <begin position="229"/>
        <end position="248"/>
    </location>
</feature>
<feature type="transmembrane region" description="Helical" evidence="1">
    <location>
        <begin position="117"/>
        <end position="141"/>
    </location>
</feature>
<protein>
    <recommendedName>
        <fullName evidence="4">Oligosaccharide repeat unit polymerase</fullName>
    </recommendedName>
</protein>
<evidence type="ECO:0000313" key="3">
    <source>
        <dbReference type="Proteomes" id="UP000192610"/>
    </source>
</evidence>
<dbReference type="EMBL" id="LVXG01000012">
    <property type="protein sequence ID" value="OQP50833.1"/>
    <property type="molecule type" value="Genomic_DNA"/>
</dbReference>
<accession>A0A1V9EXI9</accession>
<evidence type="ECO:0000313" key="2">
    <source>
        <dbReference type="EMBL" id="OQP50833.1"/>
    </source>
</evidence>
<evidence type="ECO:0008006" key="4">
    <source>
        <dbReference type="Google" id="ProtNLM"/>
    </source>
</evidence>
<sequence length="455" mass="52551">MTFSGLLNDYVFQLAFTLAILIFVGIRMGYVRGGWGRHLPYIWTLIIYFVYVLASPLYFYNDGTKIIIGTDISGYYGLGFFFNNLAVLCFVIGYWIKGSNSDKVWLQPEEREIKKPQYFISILFYVTYTIVLLNLAVGGANLQNVFLGNEVLGLGASGASYYLQNFTDSLICILILAYLYDVPWKKLILWMAASFFLFSLLGFRYRIMLTLFGILFVYLYKSKINAKKIVIGLGLGLIFFYGVMFSTVNRRALILRRYDKMVYSPFEFKFEEVFLQTRGALADMAVFRLYDNQYRDAKHDYGLTTFGYVFIRLIPRAIMPDKDKFYPPPQLQTTIDAYDAWYAARSGEATLCVAALYIAFGWWGIAFGHFFWGLLLRHFGDRIRLASKLKIANYIVIALATFQWISRGYMPQIIDQTIYMLVPIWVLRFLSNRVRQNEPANKKPTQSVLPATSNN</sequence>
<reference evidence="3" key="1">
    <citation type="submission" date="2016-04" db="EMBL/GenBank/DDBJ databases">
        <authorList>
            <person name="Chen L."/>
            <person name="Zhuang W."/>
            <person name="Wang G."/>
        </authorList>
    </citation>
    <scope>NUCLEOTIDE SEQUENCE [LARGE SCALE GENOMIC DNA]</scope>
    <source>
        <strain evidence="3">17621</strain>
    </source>
</reference>
<dbReference type="AlphaFoldDB" id="A0A1V9EXI9"/>
<feature type="transmembrane region" description="Helical" evidence="1">
    <location>
        <begin position="42"/>
        <end position="60"/>
    </location>
</feature>
<keyword evidence="1" id="KW-0812">Transmembrane</keyword>
<organism evidence="2 3">
    <name type="scientific">Niastella yeongjuensis</name>
    <dbReference type="NCBI Taxonomy" id="354355"/>
    <lineage>
        <taxon>Bacteria</taxon>
        <taxon>Pseudomonadati</taxon>
        <taxon>Bacteroidota</taxon>
        <taxon>Chitinophagia</taxon>
        <taxon>Chitinophagales</taxon>
        <taxon>Chitinophagaceae</taxon>
        <taxon>Niastella</taxon>
    </lineage>
</organism>
<keyword evidence="1" id="KW-1133">Transmembrane helix</keyword>
<feature type="transmembrane region" description="Helical" evidence="1">
    <location>
        <begin position="351"/>
        <end position="371"/>
    </location>
</feature>
<proteinExistence type="predicted"/>
<dbReference type="Proteomes" id="UP000192610">
    <property type="component" value="Unassembled WGS sequence"/>
</dbReference>
<dbReference type="RefSeq" id="WP_133053894.1">
    <property type="nucleotide sequence ID" value="NZ_FOCZ01000001.1"/>
</dbReference>
<feature type="transmembrane region" description="Helical" evidence="1">
    <location>
        <begin position="72"/>
        <end position="96"/>
    </location>
</feature>
<gene>
    <name evidence="2" type="ORF">A4H97_03130</name>
</gene>
<feature type="transmembrane region" description="Helical" evidence="1">
    <location>
        <begin position="161"/>
        <end position="180"/>
    </location>
</feature>
<keyword evidence="1" id="KW-0472">Membrane</keyword>
<evidence type="ECO:0000256" key="1">
    <source>
        <dbReference type="SAM" id="Phobius"/>
    </source>
</evidence>
<dbReference type="STRING" id="354355.SAMN05660816_00315"/>
<name>A0A1V9EXI9_9BACT</name>
<keyword evidence="3" id="KW-1185">Reference proteome</keyword>
<dbReference type="OrthoDB" id="918117at2"/>